<evidence type="ECO:0008006" key="5">
    <source>
        <dbReference type="Google" id="ProtNLM"/>
    </source>
</evidence>
<sequence length="477" mass="52029">MSSGLTVLTDQQIRYVLENLTVEELEGFRSELRQTLHQYSTGAQINGDEGPLHQPDSISIHSKATGATTLWMPSSSPGAHAVKVITLPSSASHDSNSHKPSSRPTGAITLFSPSGRPVGLLDASTLTAFRTALASACLLVRRDHVRTVTVFGSGEQAYWHVRLALKLRGSTIKQVNIINRKFSDASKELLKRFYQAPSSIKVAEGWASTEFSILTPQYKEYHRLLAEHVSSADVIFCCTPSTVPLFDHTILTSHEGRRKGRLIVAIGSYTPGMRELPVELLKQATKPHEEKHFHFHKHAIEGGVVVVDTLDGALKEAGEIIEAGLNPRQLVELGELVMIQSIVNSEEEPGVDSSSTLALPSAEFENLDLASPSAMSTVYGSTDDVTKLSHPSSRASSRAPSPSSRRKSATFPKLHKRTSSYGGSREKKDKDNHLARWLQKGNVIYESVGLGLMDLAVGVELIQFARERGVGTHIEGF</sequence>
<evidence type="ECO:0000256" key="1">
    <source>
        <dbReference type="ARBA" id="ARBA00008903"/>
    </source>
</evidence>
<name>A0A420YMV8_9PEZI</name>
<accession>A0A420YMV8</accession>
<dbReference type="OrthoDB" id="41492at2759"/>
<dbReference type="Gene3D" id="3.40.50.720">
    <property type="entry name" value="NAD(P)-binding Rossmann-like Domain"/>
    <property type="match status" value="1"/>
</dbReference>
<dbReference type="PANTHER" id="PTHR13812:SF19">
    <property type="entry name" value="KETIMINE REDUCTASE MU-CRYSTALLIN"/>
    <property type="match status" value="1"/>
</dbReference>
<reference evidence="3 4" key="1">
    <citation type="submission" date="2018-08" db="EMBL/GenBank/DDBJ databases">
        <title>Draft genome of the lignicolous fungus Coniochaeta pulveracea.</title>
        <authorList>
            <person name="Borstlap C.J."/>
            <person name="De Witt R.N."/>
            <person name="Botha A."/>
            <person name="Volschenk H."/>
        </authorList>
    </citation>
    <scope>NUCLEOTIDE SEQUENCE [LARGE SCALE GENOMIC DNA]</scope>
    <source>
        <strain evidence="3 4">CAB683</strain>
    </source>
</reference>
<comment type="caution">
    <text evidence="3">The sequence shown here is derived from an EMBL/GenBank/DDBJ whole genome shotgun (WGS) entry which is preliminary data.</text>
</comment>
<keyword evidence="4" id="KW-1185">Reference proteome</keyword>
<dbReference type="SUPFAM" id="SSF51735">
    <property type="entry name" value="NAD(P)-binding Rossmann-fold domains"/>
    <property type="match status" value="1"/>
</dbReference>
<dbReference type="InterPro" id="IPR036291">
    <property type="entry name" value="NAD(P)-bd_dom_sf"/>
</dbReference>
<organism evidence="3 4">
    <name type="scientific">Coniochaeta pulveracea</name>
    <dbReference type="NCBI Taxonomy" id="177199"/>
    <lineage>
        <taxon>Eukaryota</taxon>
        <taxon>Fungi</taxon>
        <taxon>Dikarya</taxon>
        <taxon>Ascomycota</taxon>
        <taxon>Pezizomycotina</taxon>
        <taxon>Sordariomycetes</taxon>
        <taxon>Sordariomycetidae</taxon>
        <taxon>Coniochaetales</taxon>
        <taxon>Coniochaetaceae</taxon>
        <taxon>Coniochaeta</taxon>
    </lineage>
</organism>
<dbReference type="AlphaFoldDB" id="A0A420YMV8"/>
<feature type="compositionally biased region" description="Basic residues" evidence="2">
    <location>
        <begin position="404"/>
        <end position="418"/>
    </location>
</feature>
<comment type="similarity">
    <text evidence="1">Belongs to the ornithine cyclodeaminase/mu-crystallin family.</text>
</comment>
<dbReference type="STRING" id="177199.A0A420YMV8"/>
<dbReference type="EMBL" id="QVQW01000002">
    <property type="protein sequence ID" value="RKU49247.1"/>
    <property type="molecule type" value="Genomic_DNA"/>
</dbReference>
<gene>
    <name evidence="3" type="ORF">DL546_009623</name>
</gene>
<dbReference type="FunFam" id="3.40.50.720:FF:000577">
    <property type="entry name" value="Proline utilization protein PrnX, putative"/>
    <property type="match status" value="1"/>
</dbReference>
<evidence type="ECO:0000313" key="4">
    <source>
        <dbReference type="Proteomes" id="UP000275385"/>
    </source>
</evidence>
<dbReference type="GO" id="GO:0005737">
    <property type="term" value="C:cytoplasm"/>
    <property type="evidence" value="ECO:0007669"/>
    <property type="project" value="TreeGrafter"/>
</dbReference>
<evidence type="ECO:0000313" key="3">
    <source>
        <dbReference type="EMBL" id="RKU49247.1"/>
    </source>
</evidence>
<dbReference type="InterPro" id="IPR003462">
    <property type="entry name" value="ODC_Mu_crystall"/>
</dbReference>
<protein>
    <recommendedName>
        <fullName evidence="5">Ornithine cyclodeaminase</fullName>
    </recommendedName>
</protein>
<dbReference type="Pfam" id="PF02423">
    <property type="entry name" value="OCD_Mu_crystall"/>
    <property type="match status" value="1"/>
</dbReference>
<dbReference type="PANTHER" id="PTHR13812">
    <property type="entry name" value="KETIMINE REDUCTASE MU-CRYSTALLIN"/>
    <property type="match status" value="1"/>
</dbReference>
<proteinExistence type="inferred from homology"/>
<feature type="region of interest" description="Disordered" evidence="2">
    <location>
        <begin position="378"/>
        <end position="430"/>
    </location>
</feature>
<evidence type="ECO:0000256" key="2">
    <source>
        <dbReference type="SAM" id="MobiDB-lite"/>
    </source>
</evidence>
<feature type="compositionally biased region" description="Low complexity" evidence="2">
    <location>
        <begin position="389"/>
        <end position="403"/>
    </location>
</feature>
<dbReference type="Proteomes" id="UP000275385">
    <property type="component" value="Unassembled WGS sequence"/>
</dbReference>